<accession>A0A6I2MH62</accession>
<keyword evidence="2" id="KW-1185">Reference proteome</keyword>
<protein>
    <submittedName>
        <fullName evidence="1">Uncharacterized protein</fullName>
    </submittedName>
</protein>
<dbReference type="AlphaFoldDB" id="A0A6I2MH62"/>
<comment type="caution">
    <text evidence="1">The sequence shown here is derived from an EMBL/GenBank/DDBJ whole genome shotgun (WGS) entry which is preliminary data.</text>
</comment>
<evidence type="ECO:0000313" key="1">
    <source>
        <dbReference type="EMBL" id="MRX55791.1"/>
    </source>
</evidence>
<sequence>MRTKVGINEDVKNAFHEIYGDLDMLLFMAKNGNVFNQFEVNRIEKKLKQNIKAVEYLMISQDFTKERG</sequence>
<dbReference type="Proteomes" id="UP000441585">
    <property type="component" value="Unassembled WGS sequence"/>
</dbReference>
<dbReference type="EMBL" id="WKKF01000006">
    <property type="protein sequence ID" value="MRX55791.1"/>
    <property type="molecule type" value="Genomic_DNA"/>
</dbReference>
<organism evidence="1 2">
    <name type="scientific">Metabacillus idriensis</name>
    <dbReference type="NCBI Taxonomy" id="324768"/>
    <lineage>
        <taxon>Bacteria</taxon>
        <taxon>Bacillati</taxon>
        <taxon>Bacillota</taxon>
        <taxon>Bacilli</taxon>
        <taxon>Bacillales</taxon>
        <taxon>Bacillaceae</taxon>
        <taxon>Metabacillus</taxon>
    </lineage>
</organism>
<gene>
    <name evidence="1" type="ORF">GJU41_17655</name>
</gene>
<reference evidence="1 2" key="1">
    <citation type="submission" date="2019-11" db="EMBL/GenBank/DDBJ databases">
        <title>Bacillus idriensis genome.</title>
        <authorList>
            <person name="Konopka E.N."/>
            <person name="Newman J.D."/>
        </authorList>
    </citation>
    <scope>NUCLEOTIDE SEQUENCE [LARGE SCALE GENOMIC DNA]</scope>
    <source>
        <strain evidence="1 2">DSM 19097</strain>
    </source>
</reference>
<name>A0A6I2MH62_9BACI</name>
<evidence type="ECO:0000313" key="2">
    <source>
        <dbReference type="Proteomes" id="UP000441585"/>
    </source>
</evidence>
<proteinExistence type="predicted"/>
<dbReference type="RefSeq" id="WP_070877867.1">
    <property type="nucleotide sequence ID" value="NZ_CAJFZX010000001.1"/>
</dbReference>